<accession>A0ABT1HY44</accession>
<name>A0ABT1HY44_STRSD</name>
<evidence type="ECO:0000313" key="3">
    <source>
        <dbReference type="Proteomes" id="UP001205311"/>
    </source>
</evidence>
<evidence type="ECO:0008006" key="4">
    <source>
        <dbReference type="Google" id="ProtNLM"/>
    </source>
</evidence>
<evidence type="ECO:0000256" key="1">
    <source>
        <dbReference type="SAM" id="MobiDB-lite"/>
    </source>
</evidence>
<gene>
    <name evidence="2" type="ORF">LX15_004158</name>
</gene>
<dbReference type="EMBL" id="JAMTCP010000027">
    <property type="protein sequence ID" value="MCP2260440.1"/>
    <property type="molecule type" value="Genomic_DNA"/>
</dbReference>
<sequence length="81" mass="8758">MAAYGEWCEVSTDPLLIVSASRPEEDHSLSFGNALIVEAALRSGARRLVSEDLQDGRRFGDLVGENPFAGPEDRRSGLPKA</sequence>
<proteinExistence type="predicted"/>
<organism evidence="2 3">
    <name type="scientific">Streptoalloteichus tenebrarius (strain ATCC 17920 / DSM 40477 / JCM 4838 / CBS 697.72 / NBRC 16177 / NCIMB 11028 / NRRL B-12390 / A12253. 1 / ISP 5477)</name>
    <name type="common">Streptomyces tenebrarius</name>
    <dbReference type="NCBI Taxonomy" id="1933"/>
    <lineage>
        <taxon>Bacteria</taxon>
        <taxon>Bacillati</taxon>
        <taxon>Actinomycetota</taxon>
        <taxon>Actinomycetes</taxon>
        <taxon>Pseudonocardiales</taxon>
        <taxon>Pseudonocardiaceae</taxon>
        <taxon>Streptoalloteichus</taxon>
    </lineage>
</organism>
<keyword evidence="3" id="KW-1185">Reference proteome</keyword>
<feature type="region of interest" description="Disordered" evidence="1">
    <location>
        <begin position="58"/>
        <end position="81"/>
    </location>
</feature>
<evidence type="ECO:0000313" key="2">
    <source>
        <dbReference type="EMBL" id="MCP2260440.1"/>
    </source>
</evidence>
<reference evidence="2 3" key="1">
    <citation type="submission" date="2022-06" db="EMBL/GenBank/DDBJ databases">
        <title>Genomic Encyclopedia of Archaeal and Bacterial Type Strains, Phase II (KMG-II): from individual species to whole genera.</title>
        <authorList>
            <person name="Goeker M."/>
        </authorList>
    </citation>
    <scope>NUCLEOTIDE SEQUENCE [LARGE SCALE GENOMIC DNA]</scope>
    <source>
        <strain evidence="2 3">DSM 40477</strain>
    </source>
</reference>
<comment type="caution">
    <text evidence="2">The sequence shown here is derived from an EMBL/GenBank/DDBJ whole genome shotgun (WGS) entry which is preliminary data.</text>
</comment>
<protein>
    <recommendedName>
        <fullName evidence="4">PIN domain-containing protein</fullName>
    </recommendedName>
</protein>
<dbReference type="Proteomes" id="UP001205311">
    <property type="component" value="Unassembled WGS sequence"/>
</dbReference>
<feature type="compositionally biased region" description="Basic and acidic residues" evidence="1">
    <location>
        <begin position="71"/>
        <end position="81"/>
    </location>
</feature>